<sequence length="693" mass="77715">MLLALLVGQLQHRRTNFVINPTTTIMLYPDQVKVDGDWLSGVGQVKDGKILVSATVTKKQKQQINQGHLLVLTALEGEVEPIAPATNYGQFNSQQYYASKNIWQQVKLKTCQMRIRAGGIADHVHHWRFALQSYFSQMPKILGFFSSELFLGESLTRDSQVILDNYRNLGVIHILSISGLHVGIYTLVISIICSYLKLTEEEAFGCCLVVLILGILLSNGQAGFIRASLTYFLGKVFKFKGVRLAHFDLLGLACLLHLALNPRLLLGLGALLSYVLALGLELTSQMTSFKRSLALNFLLTPLLLLYFFQFNVLTIFFNLLVVPYFNWVVMPVTVINLVVFATIPNVALFFEDVLVISEGLIGKLSATRLGLLTFGKINWWQCLLLLALTAIWLLLVNDQGLTKRLRQRLMKVILFMYVIFFALIHFPLTGQVTFIDVGQGDSILVTTPFPRRVYLIDVGGRLNFGKRKITPQVNQITVPLLKAQGISKIDGIFVSHQDADHVGDLGPLLEQVKVGKLYMAAGLINNPSFRKRIAGKVRNNQLVQLLAGKQVIEPQVHFNVVYPLKPGRGENEDSLSLMFKLANKTWLFTGDLGQAGEQEIMTKYGLAVNYFKLGHHGSRTASNPDFLQNLQPDLVFISAGRNNRFGHPHPETLATLQSYHIPWVSTQDCGMITWTYGPLMRPQFNYFLPVIKK</sequence>
<feature type="transmembrane region" description="Helical" evidence="6">
    <location>
        <begin position="203"/>
        <end position="224"/>
    </location>
</feature>
<dbReference type="InterPro" id="IPR004797">
    <property type="entry name" value="Competence_ComEC/Rec2"/>
</dbReference>
<feature type="transmembrane region" description="Helical" evidence="6">
    <location>
        <begin position="377"/>
        <end position="397"/>
    </location>
</feature>
<proteinExistence type="predicted"/>
<organism evidence="8 9">
    <name type="scientific">Lactobacillus xylocopicola</name>
    <dbReference type="NCBI Taxonomy" id="2976676"/>
    <lineage>
        <taxon>Bacteria</taxon>
        <taxon>Bacillati</taxon>
        <taxon>Bacillota</taxon>
        <taxon>Bacilli</taxon>
        <taxon>Lactobacillales</taxon>
        <taxon>Lactobacillaceae</taxon>
        <taxon>Lactobacillus</taxon>
    </lineage>
</organism>
<comment type="subcellular location">
    <subcellularLocation>
        <location evidence="1">Cell membrane</location>
        <topology evidence="1">Multi-pass membrane protein</topology>
    </subcellularLocation>
</comment>
<dbReference type="Pfam" id="PF00753">
    <property type="entry name" value="Lactamase_B"/>
    <property type="match status" value="1"/>
</dbReference>
<keyword evidence="4 6" id="KW-1133">Transmembrane helix</keyword>
<feature type="transmembrane region" description="Helical" evidence="6">
    <location>
        <begin position="171"/>
        <end position="196"/>
    </location>
</feature>
<dbReference type="PANTHER" id="PTHR30619:SF7">
    <property type="entry name" value="BETA-LACTAMASE DOMAIN PROTEIN"/>
    <property type="match status" value="1"/>
</dbReference>
<feature type="transmembrane region" description="Helical" evidence="6">
    <location>
        <begin position="334"/>
        <end position="357"/>
    </location>
</feature>
<dbReference type="InterPro" id="IPR004477">
    <property type="entry name" value="ComEC_N"/>
</dbReference>
<dbReference type="Pfam" id="PF03772">
    <property type="entry name" value="Competence"/>
    <property type="match status" value="1"/>
</dbReference>
<accession>A0ABN6SJ95</accession>
<dbReference type="EMBL" id="AP026803">
    <property type="protein sequence ID" value="BDR60431.1"/>
    <property type="molecule type" value="Genomic_DNA"/>
</dbReference>
<dbReference type="InterPro" id="IPR035681">
    <property type="entry name" value="ComA-like_MBL"/>
</dbReference>
<dbReference type="InterPro" id="IPR001279">
    <property type="entry name" value="Metallo-B-lactamas"/>
</dbReference>
<evidence type="ECO:0000313" key="9">
    <source>
        <dbReference type="Proteomes" id="UP001321741"/>
    </source>
</evidence>
<feature type="transmembrane region" description="Helical" evidence="6">
    <location>
        <begin position="409"/>
        <end position="428"/>
    </location>
</feature>
<dbReference type="PANTHER" id="PTHR30619">
    <property type="entry name" value="DNA INTERNALIZATION/COMPETENCE PROTEIN COMEC/REC2"/>
    <property type="match status" value="1"/>
</dbReference>
<feature type="domain" description="Metallo-beta-lactamase" evidence="7">
    <location>
        <begin position="439"/>
        <end position="641"/>
    </location>
</feature>
<evidence type="ECO:0000256" key="1">
    <source>
        <dbReference type="ARBA" id="ARBA00004651"/>
    </source>
</evidence>
<keyword evidence="9" id="KW-1185">Reference proteome</keyword>
<feature type="transmembrane region" description="Helical" evidence="6">
    <location>
        <begin position="265"/>
        <end position="283"/>
    </location>
</feature>
<dbReference type="NCBIfam" id="TIGR00361">
    <property type="entry name" value="ComEC_Rec2"/>
    <property type="match status" value="1"/>
</dbReference>
<dbReference type="Gene3D" id="3.60.15.10">
    <property type="entry name" value="Ribonuclease Z/Hydroxyacylglutathione hydrolase-like"/>
    <property type="match status" value="1"/>
</dbReference>
<dbReference type="CDD" id="cd07731">
    <property type="entry name" value="ComA-like_MBL-fold"/>
    <property type="match status" value="1"/>
</dbReference>
<name>A0ABN6SJ95_9LACO</name>
<dbReference type="InterPro" id="IPR036866">
    <property type="entry name" value="RibonucZ/Hydroxyglut_hydro"/>
</dbReference>
<protein>
    <submittedName>
        <fullName evidence="8">DNA internalization-related competence protein ComEC/Rec2</fullName>
    </submittedName>
</protein>
<evidence type="ECO:0000256" key="5">
    <source>
        <dbReference type="ARBA" id="ARBA00023136"/>
    </source>
</evidence>
<gene>
    <name evidence="8" type="ORF">KIM322_06920</name>
</gene>
<keyword evidence="3 6" id="KW-0812">Transmembrane</keyword>
<feature type="transmembrane region" description="Helical" evidence="6">
    <location>
        <begin position="244"/>
        <end position="260"/>
    </location>
</feature>
<evidence type="ECO:0000313" key="8">
    <source>
        <dbReference type="EMBL" id="BDR60431.1"/>
    </source>
</evidence>
<feature type="transmembrane region" description="Helical" evidence="6">
    <location>
        <begin position="303"/>
        <end position="322"/>
    </location>
</feature>
<keyword evidence="2" id="KW-1003">Cell membrane</keyword>
<evidence type="ECO:0000259" key="7">
    <source>
        <dbReference type="SMART" id="SM00849"/>
    </source>
</evidence>
<dbReference type="InterPro" id="IPR052159">
    <property type="entry name" value="Competence_DNA_uptake"/>
</dbReference>
<keyword evidence="5 6" id="KW-0472">Membrane</keyword>
<dbReference type="SMART" id="SM00849">
    <property type="entry name" value="Lactamase_B"/>
    <property type="match status" value="1"/>
</dbReference>
<reference evidence="8 9" key="1">
    <citation type="journal article" date="2023" name="Microbiol. Spectr.">
        <title>Symbiosis of Carpenter Bees with Uncharacterized Lactic Acid Bacteria Showing NAD Auxotrophy.</title>
        <authorList>
            <person name="Kawasaki S."/>
            <person name="Ozawa K."/>
            <person name="Mori T."/>
            <person name="Yamamoto A."/>
            <person name="Ito M."/>
            <person name="Ohkuma M."/>
            <person name="Sakamoto M."/>
            <person name="Matsutani M."/>
        </authorList>
    </citation>
    <scope>NUCLEOTIDE SEQUENCE [LARGE SCALE GENOMIC DNA]</scope>
    <source>
        <strain evidence="8 9">Kim32-2</strain>
    </source>
</reference>
<evidence type="ECO:0000256" key="6">
    <source>
        <dbReference type="SAM" id="Phobius"/>
    </source>
</evidence>
<evidence type="ECO:0000256" key="3">
    <source>
        <dbReference type="ARBA" id="ARBA00022692"/>
    </source>
</evidence>
<dbReference type="SUPFAM" id="SSF56281">
    <property type="entry name" value="Metallo-hydrolase/oxidoreductase"/>
    <property type="match status" value="1"/>
</dbReference>
<evidence type="ECO:0000256" key="4">
    <source>
        <dbReference type="ARBA" id="ARBA00022989"/>
    </source>
</evidence>
<evidence type="ECO:0000256" key="2">
    <source>
        <dbReference type="ARBA" id="ARBA00022475"/>
    </source>
</evidence>
<dbReference type="Proteomes" id="UP001321741">
    <property type="component" value="Chromosome"/>
</dbReference>